<dbReference type="Proteomes" id="UP000034539">
    <property type="component" value="Unassembled WGS sequence"/>
</dbReference>
<sequence>MKTWQADCEDGWKSKDVKAENADKAADMVQDELVAHVKEVHNMDLPKDPMELHKSVVEHMHEVMMM</sequence>
<comment type="caution">
    <text evidence="1">The sequence shown here is derived from an EMBL/GenBank/DDBJ whole genome shotgun (WGS) entry which is preliminary data.</text>
</comment>
<gene>
    <name evidence="1" type="ORF">UT63_C0023G0002</name>
</gene>
<dbReference type="EMBL" id="LBXN01000023">
    <property type="protein sequence ID" value="KKR33139.1"/>
    <property type="molecule type" value="Genomic_DNA"/>
</dbReference>
<accession>A0A0G0PYC8</accession>
<name>A0A0G0PYC8_9BACT</name>
<dbReference type="AlphaFoldDB" id="A0A0G0PYC8"/>
<organism evidence="1 2">
    <name type="scientific">Candidatus Gottesmanbacteria bacterium GW2011_GWC2_39_8</name>
    <dbReference type="NCBI Taxonomy" id="1618450"/>
    <lineage>
        <taxon>Bacteria</taxon>
        <taxon>Candidatus Gottesmaniibacteriota</taxon>
    </lineage>
</organism>
<evidence type="ECO:0008006" key="3">
    <source>
        <dbReference type="Google" id="ProtNLM"/>
    </source>
</evidence>
<evidence type="ECO:0000313" key="2">
    <source>
        <dbReference type="Proteomes" id="UP000034539"/>
    </source>
</evidence>
<reference evidence="1 2" key="1">
    <citation type="journal article" date="2015" name="Nature">
        <title>rRNA introns, odd ribosomes, and small enigmatic genomes across a large radiation of phyla.</title>
        <authorList>
            <person name="Brown C.T."/>
            <person name="Hug L.A."/>
            <person name="Thomas B.C."/>
            <person name="Sharon I."/>
            <person name="Castelle C.J."/>
            <person name="Singh A."/>
            <person name="Wilkins M.J."/>
            <person name="Williams K.H."/>
            <person name="Banfield J.F."/>
        </authorList>
    </citation>
    <scope>NUCLEOTIDE SEQUENCE [LARGE SCALE GENOMIC DNA]</scope>
</reference>
<protein>
    <recommendedName>
        <fullName evidence="3">DUF1059 domain-containing protein</fullName>
    </recommendedName>
</protein>
<proteinExistence type="predicted"/>
<evidence type="ECO:0000313" key="1">
    <source>
        <dbReference type="EMBL" id="KKR33139.1"/>
    </source>
</evidence>